<protein>
    <submittedName>
        <fullName evidence="1">Uncharacterized protein</fullName>
    </submittedName>
</protein>
<reference evidence="1 2" key="1">
    <citation type="submission" date="2024-02" db="EMBL/GenBank/DDBJ databases">
        <authorList>
            <person name="Chen Y."/>
            <person name="Shah S."/>
            <person name="Dougan E. K."/>
            <person name="Thang M."/>
            <person name="Chan C."/>
        </authorList>
    </citation>
    <scope>NUCLEOTIDE SEQUENCE [LARGE SCALE GENOMIC DNA]</scope>
</reference>
<dbReference type="EMBL" id="CAXAMN010027917">
    <property type="protein sequence ID" value="CAK9113901.1"/>
    <property type="molecule type" value="Genomic_DNA"/>
</dbReference>
<comment type="caution">
    <text evidence="1">The sequence shown here is derived from an EMBL/GenBank/DDBJ whole genome shotgun (WGS) entry which is preliminary data.</text>
</comment>
<gene>
    <name evidence="1" type="ORF">CCMP2556_LOCUS52695</name>
</gene>
<name>A0ABP0SNE3_9DINO</name>
<keyword evidence="2" id="KW-1185">Reference proteome</keyword>
<evidence type="ECO:0000313" key="1">
    <source>
        <dbReference type="EMBL" id="CAK9113901.1"/>
    </source>
</evidence>
<proteinExistence type="predicted"/>
<sequence length="188" mass="21695">MVSNPEAHGPSNCYMFEVPNPGCEGQNPSYEGPMSLWETWFPRYVFQKASASILSLWPSYWRDLRLRLSEEDYRLIDQEGTWTDALDAQVGDVLEVVEDFDSGDQEAVRLTRGLRGILHFRDRDGDAMVRFPRRCSRLDAESVDRFVFEEDVRCSMRKRVAQQQPAAKKGAERLLRALESESGFSRNH</sequence>
<accession>A0ABP0SNE3</accession>
<evidence type="ECO:0000313" key="2">
    <source>
        <dbReference type="Proteomes" id="UP001642484"/>
    </source>
</evidence>
<organism evidence="1 2">
    <name type="scientific">Durusdinium trenchii</name>
    <dbReference type="NCBI Taxonomy" id="1381693"/>
    <lineage>
        <taxon>Eukaryota</taxon>
        <taxon>Sar</taxon>
        <taxon>Alveolata</taxon>
        <taxon>Dinophyceae</taxon>
        <taxon>Suessiales</taxon>
        <taxon>Symbiodiniaceae</taxon>
        <taxon>Durusdinium</taxon>
    </lineage>
</organism>
<dbReference type="Proteomes" id="UP001642484">
    <property type="component" value="Unassembled WGS sequence"/>
</dbReference>